<feature type="transmembrane region" description="Helical" evidence="9">
    <location>
        <begin position="427"/>
        <end position="448"/>
    </location>
</feature>
<dbReference type="Pfam" id="PF07690">
    <property type="entry name" value="MFS_1"/>
    <property type="match status" value="1"/>
</dbReference>
<dbReference type="OrthoDB" id="1919336at2759"/>
<feature type="transmembrane region" description="Helical" evidence="9">
    <location>
        <begin position="392"/>
        <end position="421"/>
    </location>
</feature>
<feature type="transmembrane region" description="Helical" evidence="9">
    <location>
        <begin position="323"/>
        <end position="343"/>
    </location>
</feature>
<dbReference type="SMART" id="SM00066">
    <property type="entry name" value="GAL4"/>
    <property type="match status" value="1"/>
</dbReference>
<feature type="transmembrane region" description="Helical" evidence="9">
    <location>
        <begin position="455"/>
        <end position="475"/>
    </location>
</feature>
<proteinExistence type="predicted"/>
<keyword evidence="2" id="KW-0813">Transport</keyword>
<evidence type="ECO:0000256" key="6">
    <source>
        <dbReference type="ARBA" id="ARBA00023180"/>
    </source>
</evidence>
<feature type="compositionally biased region" description="Polar residues" evidence="8">
    <location>
        <begin position="59"/>
        <end position="68"/>
    </location>
</feature>
<evidence type="ECO:0000313" key="13">
    <source>
        <dbReference type="Proteomes" id="UP000544331"/>
    </source>
</evidence>
<feature type="transmembrane region" description="Helical" evidence="9">
    <location>
        <begin position="599"/>
        <end position="621"/>
    </location>
</feature>
<feature type="compositionally biased region" description="Polar residues" evidence="8">
    <location>
        <begin position="1"/>
        <end position="16"/>
    </location>
</feature>
<dbReference type="PANTHER" id="PTHR23501">
    <property type="entry name" value="MAJOR FACILITATOR SUPERFAMILY"/>
    <property type="match status" value="1"/>
</dbReference>
<feature type="transmembrane region" description="Helical" evidence="9">
    <location>
        <begin position="280"/>
        <end position="302"/>
    </location>
</feature>
<dbReference type="AlphaFoldDB" id="A0A8H5XST3"/>
<dbReference type="PROSITE" id="PS50048">
    <property type="entry name" value="ZN2_CY6_FUNGAL_2"/>
    <property type="match status" value="1"/>
</dbReference>
<keyword evidence="4 9" id="KW-1133">Transmembrane helix</keyword>
<dbReference type="GO" id="GO:0005886">
    <property type="term" value="C:plasma membrane"/>
    <property type="evidence" value="ECO:0007669"/>
    <property type="project" value="TreeGrafter"/>
</dbReference>
<dbReference type="Pfam" id="PF00172">
    <property type="entry name" value="Zn_clus"/>
    <property type="match status" value="1"/>
</dbReference>
<dbReference type="PROSITE" id="PS50850">
    <property type="entry name" value="MFS"/>
    <property type="match status" value="1"/>
</dbReference>
<dbReference type="GO" id="GO:0012505">
    <property type="term" value="C:endomembrane system"/>
    <property type="evidence" value="ECO:0007669"/>
    <property type="project" value="UniProtKB-SubCell"/>
</dbReference>
<evidence type="ECO:0000256" key="1">
    <source>
        <dbReference type="ARBA" id="ARBA00004127"/>
    </source>
</evidence>
<feature type="region of interest" description="Disordered" evidence="8">
    <location>
        <begin position="1"/>
        <end position="71"/>
    </location>
</feature>
<dbReference type="GO" id="GO:0008270">
    <property type="term" value="F:zinc ion binding"/>
    <property type="evidence" value="ECO:0007669"/>
    <property type="project" value="InterPro"/>
</dbReference>
<feature type="transmembrane region" description="Helical" evidence="9">
    <location>
        <begin position="521"/>
        <end position="545"/>
    </location>
</feature>
<evidence type="ECO:0000256" key="7">
    <source>
        <dbReference type="ARBA" id="ARBA00023242"/>
    </source>
</evidence>
<dbReference type="SUPFAM" id="SSF103473">
    <property type="entry name" value="MFS general substrate transporter"/>
    <property type="match status" value="1"/>
</dbReference>
<dbReference type="GO" id="GO:0000981">
    <property type="term" value="F:DNA-binding transcription factor activity, RNA polymerase II-specific"/>
    <property type="evidence" value="ECO:0007669"/>
    <property type="project" value="InterPro"/>
</dbReference>
<dbReference type="InterPro" id="IPR001138">
    <property type="entry name" value="Zn2Cys6_DnaBD"/>
</dbReference>
<organism evidence="12 13">
    <name type="scientific">Fusarium mundagurra</name>
    <dbReference type="NCBI Taxonomy" id="1567541"/>
    <lineage>
        <taxon>Eukaryota</taxon>
        <taxon>Fungi</taxon>
        <taxon>Dikarya</taxon>
        <taxon>Ascomycota</taxon>
        <taxon>Pezizomycotina</taxon>
        <taxon>Sordariomycetes</taxon>
        <taxon>Hypocreomycetidae</taxon>
        <taxon>Hypocreales</taxon>
        <taxon>Nectriaceae</taxon>
        <taxon>Fusarium</taxon>
        <taxon>Fusarium fujikuroi species complex</taxon>
    </lineage>
</organism>
<dbReference type="PROSITE" id="PS00463">
    <property type="entry name" value="ZN2_CY6_FUNGAL_1"/>
    <property type="match status" value="1"/>
</dbReference>
<evidence type="ECO:0000256" key="5">
    <source>
        <dbReference type="ARBA" id="ARBA00023136"/>
    </source>
</evidence>
<accession>A0A8H5XST3</accession>
<dbReference type="SUPFAM" id="SSF57701">
    <property type="entry name" value="Zn2/Cys6 DNA-binding domain"/>
    <property type="match status" value="1"/>
</dbReference>
<evidence type="ECO:0000259" key="11">
    <source>
        <dbReference type="PROSITE" id="PS50850"/>
    </source>
</evidence>
<evidence type="ECO:0000256" key="4">
    <source>
        <dbReference type="ARBA" id="ARBA00022989"/>
    </source>
</evidence>
<dbReference type="GO" id="GO:0022857">
    <property type="term" value="F:transmembrane transporter activity"/>
    <property type="evidence" value="ECO:0007669"/>
    <property type="project" value="InterPro"/>
</dbReference>
<sequence length="1229" mass="135614">MDQKMHNSLNHVSYSPISEEGNISPLHPVSPVSFTGGSDDLTGRSHIPHFDPSDYYAKPSQTRHSFQSRFHEHEEQDIAMRALHQVDSDDDRQRLVESSRTNDSTHCGQSEEVSVQIVPLLQSRRRMIVFVGLALSWLARGAEDTIITTIAPSLAEKFDAIELIGWFHAAYLFPQATLAIGFGKLSTIVQIRPYGAAWSIIAVVGTTLCIAASSAQVFILGRALAGLGMAAMVPLAATMLGDITTPSERPIYFALIVGLEVMSLAIGSLLGGVLDTAGDYRWGFAVTLSIKVFAFLCAFPFYRQVSRPGMRLPFKTQLRQFDLVGFTVLFMAFLMTLLTPQMASQSAGGWGSSSTIICFISAVTLFGLFAMQQCLHHDPVYRFLPAGIFSRDVALILIMGFFVVFAMYTTVSFLSIFYQVVHGRTSFQASVALLGYLLPVGSFSLITAAALKFTAWANPIILVGTGLATLGTFLLTTPNQDSPIAQVAGLSSIAGAGFGNAQTLGIVFSQQWVADVALQPLMVSVALTVQLFGGSLGLVLGSSLLNNQIDSRLQEAFPQLSREVRSRILDELSHGGRESQLPSEAVKVIPRIAAQSTRVVFYMAGSAAAVGFLAALCLRWHRSPCLHQLFDVQAHLGGTRITPMILAPLAPRPTNAVRVVAPAADGDTHAQPLKGRRASKPRSRLGCLTCKKRRVKCDERNPVCLRCEQSHVACHGFASYQPTTHKPQPAKPPLHTLAPRANSTAGPSNMPATTPFLRSFTGFPSIRGKSVPYFDMFRHYIAPDLARYNYVDLWSSVVYEGMQDGFIRESILAIGALAIAISSRSSGFVAYHRSSAIAPWSSDKITNHHHRASLLHHLKAVSGFRRSIQSGLAASTPRRVLMMTLVLIVYEILQGNLAAADGILSCGLGVLRDSITLFQGSNMIREEIEDMEHVLPGLAITGVFTHQLNASWTHILQLRAEPDCELPEDGIYNLKNVFERWRRFYTLAMTSLCQTAHNSSFPVFEMVARRGSFFVCLRRWKSKLQEYLQNHEIDAADKRSLHLILLHWQVIWVSFSCCLDHTGVSFDAFTNEFRDILRRCIKFIEDDFVVDAPRLMTFGEGILMPLLCVVTCCRDHDLRMTAAAVAYELPWKEGTWDTRVVLLGQLGSVLMEEKGRDENGFIPPSERWYWRGGDINPKSRRMKAMYLRNLSGENGAVTKTLNIDLDRWPDICSAVGCQTDHAQVARTFQ</sequence>
<evidence type="ECO:0000259" key="10">
    <source>
        <dbReference type="PROSITE" id="PS50048"/>
    </source>
</evidence>
<evidence type="ECO:0000313" key="12">
    <source>
        <dbReference type="EMBL" id="KAF5698762.1"/>
    </source>
</evidence>
<name>A0A8H5XST3_9HYPO</name>
<dbReference type="InterPro" id="IPR020846">
    <property type="entry name" value="MFS_dom"/>
</dbReference>
<dbReference type="InterPro" id="IPR036864">
    <property type="entry name" value="Zn2-C6_fun-type_DNA-bd_sf"/>
</dbReference>
<evidence type="ECO:0000256" key="2">
    <source>
        <dbReference type="ARBA" id="ARBA00022448"/>
    </source>
</evidence>
<reference evidence="12 13" key="1">
    <citation type="submission" date="2020-05" db="EMBL/GenBank/DDBJ databases">
        <title>Identification and distribution of gene clusters putatively required for synthesis of sphingolipid metabolism inhibitors in phylogenetically diverse species of the filamentous fungus Fusarium.</title>
        <authorList>
            <person name="Kim H.-S."/>
            <person name="Busman M."/>
            <person name="Brown D.W."/>
            <person name="Divon H."/>
            <person name="Uhlig S."/>
            <person name="Proctor R.H."/>
        </authorList>
    </citation>
    <scope>NUCLEOTIDE SEQUENCE [LARGE SCALE GENOMIC DNA]</scope>
    <source>
        <strain evidence="12 13">NRRL 66235</strain>
    </source>
</reference>
<keyword evidence="6" id="KW-0325">Glycoprotein</keyword>
<feature type="transmembrane region" description="Helical" evidence="9">
    <location>
        <begin position="219"/>
        <end position="240"/>
    </location>
</feature>
<dbReference type="CDD" id="cd00067">
    <property type="entry name" value="GAL4"/>
    <property type="match status" value="1"/>
</dbReference>
<dbReference type="Proteomes" id="UP000544331">
    <property type="component" value="Unassembled WGS sequence"/>
</dbReference>
<keyword evidence="7" id="KW-0539">Nucleus</keyword>
<gene>
    <name evidence="12" type="ORF">FMUND_15012</name>
</gene>
<evidence type="ECO:0000256" key="8">
    <source>
        <dbReference type="SAM" id="MobiDB-lite"/>
    </source>
</evidence>
<dbReference type="Gene3D" id="1.20.1250.20">
    <property type="entry name" value="MFS general substrate transporter like domains"/>
    <property type="match status" value="2"/>
</dbReference>
<keyword evidence="3 9" id="KW-0812">Transmembrane</keyword>
<feature type="transmembrane region" description="Helical" evidence="9">
    <location>
        <begin position="349"/>
        <end position="371"/>
    </location>
</feature>
<feature type="domain" description="Zn(2)-C6 fungal-type" evidence="10">
    <location>
        <begin position="686"/>
        <end position="714"/>
    </location>
</feature>
<keyword evidence="13" id="KW-1185">Reference proteome</keyword>
<dbReference type="InterPro" id="IPR036259">
    <property type="entry name" value="MFS_trans_sf"/>
</dbReference>
<dbReference type="PANTHER" id="PTHR23501:SF191">
    <property type="entry name" value="VACUOLAR BASIC AMINO ACID TRANSPORTER 4"/>
    <property type="match status" value="1"/>
</dbReference>
<dbReference type="EMBL" id="JAAOAN010000871">
    <property type="protein sequence ID" value="KAF5698762.1"/>
    <property type="molecule type" value="Genomic_DNA"/>
</dbReference>
<protein>
    <submittedName>
        <fullName evidence="12">C6 zinc finger domain-containing protein</fullName>
    </submittedName>
</protein>
<evidence type="ECO:0000256" key="3">
    <source>
        <dbReference type="ARBA" id="ARBA00022692"/>
    </source>
</evidence>
<evidence type="ECO:0000256" key="9">
    <source>
        <dbReference type="SAM" id="Phobius"/>
    </source>
</evidence>
<feature type="transmembrane region" description="Helical" evidence="9">
    <location>
        <begin position="252"/>
        <end position="274"/>
    </location>
</feature>
<feature type="transmembrane region" description="Helical" evidence="9">
    <location>
        <begin position="194"/>
        <end position="213"/>
    </location>
</feature>
<comment type="subcellular location">
    <subcellularLocation>
        <location evidence="1">Endomembrane system</location>
        <topology evidence="1">Multi-pass membrane protein</topology>
    </subcellularLocation>
</comment>
<feature type="domain" description="Major facilitator superfamily (MFS) profile" evidence="11">
    <location>
        <begin position="129"/>
        <end position="623"/>
    </location>
</feature>
<dbReference type="InterPro" id="IPR011701">
    <property type="entry name" value="MFS"/>
</dbReference>
<keyword evidence="5 9" id="KW-0472">Membrane</keyword>
<comment type="caution">
    <text evidence="12">The sequence shown here is derived from an EMBL/GenBank/DDBJ whole genome shotgun (WGS) entry which is preliminary data.</text>
</comment>
<dbReference type="Gene3D" id="4.10.240.10">
    <property type="entry name" value="Zn(2)-C6 fungal-type DNA-binding domain"/>
    <property type="match status" value="1"/>
</dbReference>